<dbReference type="Proteomes" id="UP000003688">
    <property type="component" value="Unassembled WGS sequence"/>
</dbReference>
<evidence type="ECO:0000313" key="1">
    <source>
        <dbReference type="EMBL" id="EEF62064.1"/>
    </source>
</evidence>
<protein>
    <submittedName>
        <fullName evidence="1">Uncharacterized protein</fullName>
    </submittedName>
</protein>
<evidence type="ECO:0000313" key="2">
    <source>
        <dbReference type="Proteomes" id="UP000003688"/>
    </source>
</evidence>
<dbReference type="AlphaFoldDB" id="B9XDB8"/>
<dbReference type="STRING" id="320771.Cflav_PD6339"/>
<sequence length="94" mass="10582">MIPKYIVEFTTQSGRTPIASHYSTDDPVACEEFVEMLLDRGAKIQAIKHAGEELPKRDFDRMIKTAAGMLASSRICNSLNIKAEEEHYRFGFTG</sequence>
<comment type="caution">
    <text evidence="1">The sequence shown here is derived from an EMBL/GenBank/DDBJ whole genome shotgun (WGS) entry which is preliminary data.</text>
</comment>
<proteinExistence type="predicted"/>
<reference evidence="1 2" key="1">
    <citation type="journal article" date="2011" name="J. Bacteriol.">
        <title>Genome sequence of 'Pedosphaera parvula' Ellin514, an aerobic Verrucomicrobial isolate from pasture soil.</title>
        <authorList>
            <person name="Kant R."/>
            <person name="van Passel M.W."/>
            <person name="Sangwan P."/>
            <person name="Palva A."/>
            <person name="Lucas S."/>
            <person name="Copeland A."/>
            <person name="Lapidus A."/>
            <person name="Glavina Del Rio T."/>
            <person name="Dalin E."/>
            <person name="Tice H."/>
            <person name="Bruce D."/>
            <person name="Goodwin L."/>
            <person name="Pitluck S."/>
            <person name="Chertkov O."/>
            <person name="Larimer F.W."/>
            <person name="Land M.L."/>
            <person name="Hauser L."/>
            <person name="Brettin T.S."/>
            <person name="Detter J.C."/>
            <person name="Han S."/>
            <person name="de Vos W.M."/>
            <person name="Janssen P.H."/>
            <person name="Smidt H."/>
        </authorList>
    </citation>
    <scope>NUCLEOTIDE SEQUENCE [LARGE SCALE GENOMIC DNA]</scope>
    <source>
        <strain evidence="1 2">Ellin514</strain>
    </source>
</reference>
<keyword evidence="2" id="KW-1185">Reference proteome</keyword>
<dbReference type="EMBL" id="ABOX02000006">
    <property type="protein sequence ID" value="EEF62064.1"/>
    <property type="molecule type" value="Genomic_DNA"/>
</dbReference>
<accession>B9XDB8</accession>
<name>B9XDB8_PEDPL</name>
<organism evidence="1 2">
    <name type="scientific">Pedosphaera parvula (strain Ellin514)</name>
    <dbReference type="NCBI Taxonomy" id="320771"/>
    <lineage>
        <taxon>Bacteria</taxon>
        <taxon>Pseudomonadati</taxon>
        <taxon>Verrucomicrobiota</taxon>
        <taxon>Pedosphaerae</taxon>
        <taxon>Pedosphaerales</taxon>
        <taxon>Pedosphaeraceae</taxon>
        <taxon>Pedosphaera</taxon>
    </lineage>
</organism>
<gene>
    <name evidence="1" type="ORF">Cflav_PD6339</name>
</gene>
<dbReference type="RefSeq" id="WP_007413816.1">
    <property type="nucleotide sequence ID" value="NZ_ABOX02000006.1"/>
</dbReference>